<dbReference type="PANTHER" id="PTHR44329:SF214">
    <property type="entry name" value="PROTEIN KINASE DOMAIN-CONTAINING PROTEIN"/>
    <property type="match status" value="1"/>
</dbReference>
<dbReference type="GO" id="GO:0005524">
    <property type="term" value="F:ATP binding"/>
    <property type="evidence" value="ECO:0007669"/>
    <property type="project" value="InterPro"/>
</dbReference>
<keyword evidence="4" id="KW-1185">Reference proteome</keyword>
<dbReference type="PRINTS" id="PR00109">
    <property type="entry name" value="TYRKINASE"/>
</dbReference>
<dbReference type="InterPro" id="IPR051681">
    <property type="entry name" value="Ser/Thr_Kinases-Pseudokinases"/>
</dbReference>
<dbReference type="PROSITE" id="PS50011">
    <property type="entry name" value="PROTEIN_KINASE_DOM"/>
    <property type="match status" value="1"/>
</dbReference>
<evidence type="ECO:0000259" key="2">
    <source>
        <dbReference type="PROSITE" id="PS50011"/>
    </source>
</evidence>
<organism evidence="3 4">
    <name type="scientific">Achlya hypogyna</name>
    <name type="common">Oomycete</name>
    <name type="synonym">Protoachlya hypogyna</name>
    <dbReference type="NCBI Taxonomy" id="1202772"/>
    <lineage>
        <taxon>Eukaryota</taxon>
        <taxon>Sar</taxon>
        <taxon>Stramenopiles</taxon>
        <taxon>Oomycota</taxon>
        <taxon>Saprolegniomycetes</taxon>
        <taxon>Saprolegniales</taxon>
        <taxon>Achlyaceae</taxon>
        <taxon>Achlya</taxon>
    </lineage>
</organism>
<dbReference type="Pfam" id="PF07714">
    <property type="entry name" value="PK_Tyr_Ser-Thr"/>
    <property type="match status" value="1"/>
</dbReference>
<dbReference type="InterPro" id="IPR032675">
    <property type="entry name" value="LRR_dom_sf"/>
</dbReference>
<comment type="caution">
    <text evidence="3">The sequence shown here is derived from an EMBL/GenBank/DDBJ whole genome shotgun (WGS) entry which is preliminary data.</text>
</comment>
<sequence>MTEPCPYASAPATLVATTAYCADATTSCIVDATCTRKRLATSLTATTGAFRNITNAGDLSNWPAATALQFEECPGLRIDQIKLPATLQSLYALSSYSGWQFAQCGWEFFPSNFVFPSALAHLDLAGCLLTSLHSLPGSIVNLYVRTAIEKLIKNRHLESNHVTTLENVRFDAENIYLGDLKLAQNTNGNFGNAITSLVNVTFSTQLRVFDCPHCDITTFVVDRVSYSALLAAKTSFKSVAFNAAACNAAQGHPEPLGDWTVCVTTTSSVKAAKHRGISVTTNCIVAVVASVVVLGMAIALFITWRRRRSSRQSSTVVFEVFDDGDLTPVTSMYEARETLDSCSCITPELETIRQFRLEASDVLLIAPMTQGSYGEVWQAQYNNSTIAVKKPIPSYLSSNNLRRMVAEIKLMAQLSSPHIVKFLGACWCRPIDLMMAMEYMDGGNLQGYLHQNAPHAVSWQFKLECICAIAHGLAYIHEIPVVHRDLKSRNILLDSKKGIKLGGFDVSRDEDAKSSNNGAHRWMAPEVLCATDYSTAADVFSFGMVLTEFDSHRAPYDREMDPNTGKMLAEVAIARRVSMGDLTPTFTSTCPAWLEAMAMRCIALEPAARPTAQALVAELGALMAMETIKEDEPEGRRIIAASGYAATMHSTVAAQTAALAKLQSQLAASIPTPTSSRLPHKFAVNRVTPRKTQDTRSTCWDFATISVLEYSYRQQGIAHGWLTPDAYVSLSEQAYGADLLQLCTTKDKSKCYLTATQNTTEGGWVEEFDLLRNDISIFPDALCPYVPTPGHDTECPGLTDAARAVNPLHATVNSMTEYFSITDIKAALVKRQRAMAFSTMLATIPHYQPCTGERTKDPRCEVTSPLCTACPPGYSTTCCLTVLSETDTNMDG</sequence>
<dbReference type="AlphaFoldDB" id="A0A1V9YX81"/>
<dbReference type="OrthoDB" id="4062651at2759"/>
<accession>A0A1V9YX81</accession>
<dbReference type="Gene3D" id="3.80.10.10">
    <property type="entry name" value="Ribonuclease Inhibitor"/>
    <property type="match status" value="1"/>
</dbReference>
<dbReference type="Proteomes" id="UP000243579">
    <property type="component" value="Unassembled WGS sequence"/>
</dbReference>
<keyword evidence="1" id="KW-0812">Transmembrane</keyword>
<dbReference type="EMBL" id="JNBR01000647">
    <property type="protein sequence ID" value="OQR90267.1"/>
    <property type="molecule type" value="Genomic_DNA"/>
</dbReference>
<keyword evidence="1" id="KW-0472">Membrane</keyword>
<dbReference type="InterPro" id="IPR001245">
    <property type="entry name" value="Ser-Thr/Tyr_kinase_cat_dom"/>
</dbReference>
<reference evidence="3 4" key="1">
    <citation type="journal article" date="2014" name="Genome Biol. Evol.">
        <title>The secreted proteins of Achlya hypogyna and Thraustotheca clavata identify the ancestral oomycete secretome and reveal gene acquisitions by horizontal gene transfer.</title>
        <authorList>
            <person name="Misner I."/>
            <person name="Blouin N."/>
            <person name="Leonard G."/>
            <person name="Richards T.A."/>
            <person name="Lane C.E."/>
        </authorList>
    </citation>
    <scope>NUCLEOTIDE SEQUENCE [LARGE SCALE GENOMIC DNA]</scope>
    <source>
        <strain evidence="3 4">ATCC 48635</strain>
    </source>
</reference>
<feature type="non-terminal residue" evidence="3">
    <location>
        <position position="892"/>
    </location>
</feature>
<evidence type="ECO:0000313" key="3">
    <source>
        <dbReference type="EMBL" id="OQR90267.1"/>
    </source>
</evidence>
<gene>
    <name evidence="3" type="ORF">ACHHYP_05667</name>
</gene>
<protein>
    <recommendedName>
        <fullName evidence="2">Protein kinase domain-containing protein</fullName>
    </recommendedName>
</protein>
<dbReference type="PROSITE" id="PS00108">
    <property type="entry name" value="PROTEIN_KINASE_ST"/>
    <property type="match status" value="1"/>
</dbReference>
<dbReference type="PANTHER" id="PTHR44329">
    <property type="entry name" value="SERINE/THREONINE-PROTEIN KINASE TNNI3K-RELATED"/>
    <property type="match status" value="1"/>
</dbReference>
<feature type="domain" description="Protein kinase" evidence="2">
    <location>
        <begin position="362"/>
        <end position="623"/>
    </location>
</feature>
<keyword evidence="1" id="KW-1133">Transmembrane helix</keyword>
<dbReference type="InterPro" id="IPR000719">
    <property type="entry name" value="Prot_kinase_dom"/>
</dbReference>
<dbReference type="Gene3D" id="3.90.70.10">
    <property type="entry name" value="Cysteine proteinases"/>
    <property type="match status" value="1"/>
</dbReference>
<name>A0A1V9YX81_ACHHY</name>
<feature type="transmembrane region" description="Helical" evidence="1">
    <location>
        <begin position="284"/>
        <end position="304"/>
    </location>
</feature>
<proteinExistence type="predicted"/>
<dbReference type="SUPFAM" id="SSF54001">
    <property type="entry name" value="Cysteine proteinases"/>
    <property type="match status" value="1"/>
</dbReference>
<dbReference type="InterPro" id="IPR038765">
    <property type="entry name" value="Papain-like_cys_pep_sf"/>
</dbReference>
<dbReference type="InterPro" id="IPR008271">
    <property type="entry name" value="Ser/Thr_kinase_AS"/>
</dbReference>
<dbReference type="STRING" id="1202772.A0A1V9YX81"/>
<evidence type="ECO:0000313" key="4">
    <source>
        <dbReference type="Proteomes" id="UP000243579"/>
    </source>
</evidence>
<dbReference type="SUPFAM" id="SSF56112">
    <property type="entry name" value="Protein kinase-like (PK-like)"/>
    <property type="match status" value="1"/>
</dbReference>
<evidence type="ECO:0000256" key="1">
    <source>
        <dbReference type="SAM" id="Phobius"/>
    </source>
</evidence>
<dbReference type="Gene3D" id="1.10.510.10">
    <property type="entry name" value="Transferase(Phosphotransferase) domain 1"/>
    <property type="match status" value="1"/>
</dbReference>
<dbReference type="GO" id="GO:0004674">
    <property type="term" value="F:protein serine/threonine kinase activity"/>
    <property type="evidence" value="ECO:0007669"/>
    <property type="project" value="TreeGrafter"/>
</dbReference>
<dbReference type="InterPro" id="IPR011009">
    <property type="entry name" value="Kinase-like_dom_sf"/>
</dbReference>
<dbReference type="SMART" id="SM00220">
    <property type="entry name" value="S_TKc"/>
    <property type="match status" value="1"/>
</dbReference>